<evidence type="ECO:0000256" key="8">
    <source>
        <dbReference type="ARBA" id="ARBA00023284"/>
    </source>
</evidence>
<evidence type="ECO:0000256" key="11">
    <source>
        <dbReference type="ARBA" id="ARBA00042639"/>
    </source>
</evidence>
<dbReference type="InterPro" id="IPR036249">
    <property type="entry name" value="Thioredoxin-like_sf"/>
</dbReference>
<keyword evidence="7" id="KW-1015">Disulfide bond</keyword>
<dbReference type="PANTHER" id="PTHR42801">
    <property type="entry name" value="THIOREDOXIN-DEPENDENT PEROXIDE REDUCTASE"/>
    <property type="match status" value="1"/>
</dbReference>
<dbReference type="RefSeq" id="WP_116496369.1">
    <property type="nucleotide sequence ID" value="NZ_QENZ01000004.1"/>
</dbReference>
<keyword evidence="4" id="KW-0575">Peroxidase</keyword>
<name>A0A7L4UNV9_BALHA</name>
<evidence type="ECO:0000256" key="3">
    <source>
        <dbReference type="ARBA" id="ARBA00013017"/>
    </source>
</evidence>
<dbReference type="GO" id="GO:0034599">
    <property type="term" value="P:cellular response to oxidative stress"/>
    <property type="evidence" value="ECO:0007669"/>
    <property type="project" value="TreeGrafter"/>
</dbReference>
<evidence type="ECO:0000256" key="7">
    <source>
        <dbReference type="ARBA" id="ARBA00023157"/>
    </source>
</evidence>
<keyword evidence="16" id="KW-1185">Reference proteome</keyword>
<dbReference type="PROSITE" id="PS51352">
    <property type="entry name" value="THIOREDOXIN_2"/>
    <property type="match status" value="1"/>
</dbReference>
<dbReference type="Proteomes" id="UP000251835">
    <property type="component" value="Unassembled WGS sequence"/>
</dbReference>
<dbReference type="InterPro" id="IPR000866">
    <property type="entry name" value="AhpC/TSA"/>
</dbReference>
<dbReference type="PANTHER" id="PTHR42801:SF4">
    <property type="entry name" value="AHPC_TSA FAMILY PROTEIN"/>
    <property type="match status" value="1"/>
</dbReference>
<comment type="catalytic activity">
    <reaction evidence="12">
        <text>a hydroperoxide + [thioredoxin]-dithiol = an alcohol + [thioredoxin]-disulfide + H2O</text>
        <dbReference type="Rhea" id="RHEA:62620"/>
        <dbReference type="Rhea" id="RHEA-COMP:10698"/>
        <dbReference type="Rhea" id="RHEA-COMP:10700"/>
        <dbReference type="ChEBI" id="CHEBI:15377"/>
        <dbReference type="ChEBI" id="CHEBI:29950"/>
        <dbReference type="ChEBI" id="CHEBI:30879"/>
        <dbReference type="ChEBI" id="CHEBI:35924"/>
        <dbReference type="ChEBI" id="CHEBI:50058"/>
        <dbReference type="EC" id="1.11.1.24"/>
    </reaction>
</comment>
<comment type="function">
    <text evidence="1">Thiol-specific peroxidase that catalyzes the reduction of hydrogen peroxide and organic hydroperoxides to water and alcohols, respectively. Plays a role in cell protection against oxidative stress by detoxifying peroxides and as sensor of hydrogen peroxide-mediated signaling events.</text>
</comment>
<dbReference type="SUPFAM" id="SSF52833">
    <property type="entry name" value="Thioredoxin-like"/>
    <property type="match status" value="1"/>
</dbReference>
<dbReference type="OrthoDB" id="9812811at2"/>
<comment type="subunit">
    <text evidence="2">Monomer.</text>
</comment>
<sequence length="154" mass="17717">MTQLKEGYKAPYFEGKNQDDKLIKLSDYEGKKLILYFYPKDNTAGCTAEACNLNDNYAELTSKGFEVLGVSPDSIESHLKFIAKHNLSFNLIADTDKEILEKYGVWGEKNMYGRKYMGVKRTTFIIDEDGTIIKIFKRVKTKEHTQQILEALEK</sequence>
<dbReference type="EMBL" id="QENZ01000004">
    <property type="protein sequence ID" value="PVX50815.1"/>
    <property type="molecule type" value="Genomic_DNA"/>
</dbReference>
<dbReference type="InterPro" id="IPR050924">
    <property type="entry name" value="Peroxiredoxin_BCP/PrxQ"/>
</dbReference>
<evidence type="ECO:0000256" key="12">
    <source>
        <dbReference type="ARBA" id="ARBA00049091"/>
    </source>
</evidence>
<dbReference type="NCBIfam" id="NF006960">
    <property type="entry name" value="PRK09437.1"/>
    <property type="match status" value="1"/>
</dbReference>
<dbReference type="InterPro" id="IPR013766">
    <property type="entry name" value="Thioredoxin_domain"/>
</dbReference>
<feature type="domain" description="Thioredoxin" evidence="14">
    <location>
        <begin position="4"/>
        <end position="154"/>
    </location>
</feature>
<dbReference type="EC" id="1.11.1.24" evidence="3"/>
<evidence type="ECO:0000259" key="14">
    <source>
        <dbReference type="PROSITE" id="PS51352"/>
    </source>
</evidence>
<dbReference type="CDD" id="cd03017">
    <property type="entry name" value="PRX_BCP"/>
    <property type="match status" value="1"/>
</dbReference>
<evidence type="ECO:0000256" key="13">
    <source>
        <dbReference type="PIRSR" id="PIRSR000239-1"/>
    </source>
</evidence>
<dbReference type="GO" id="GO:0005737">
    <property type="term" value="C:cytoplasm"/>
    <property type="evidence" value="ECO:0007669"/>
    <property type="project" value="TreeGrafter"/>
</dbReference>
<evidence type="ECO:0000256" key="4">
    <source>
        <dbReference type="ARBA" id="ARBA00022559"/>
    </source>
</evidence>
<keyword evidence="6" id="KW-0560">Oxidoreductase</keyword>
<evidence type="ECO:0000256" key="1">
    <source>
        <dbReference type="ARBA" id="ARBA00003330"/>
    </source>
</evidence>
<dbReference type="Gene3D" id="3.40.30.10">
    <property type="entry name" value="Glutaredoxin"/>
    <property type="match status" value="1"/>
</dbReference>
<proteinExistence type="inferred from homology"/>
<reference evidence="15 16" key="1">
    <citation type="submission" date="2018-05" db="EMBL/GenBank/DDBJ databases">
        <title>Genomic Encyclopedia of Type Strains, Phase IV (KMG-IV): sequencing the most valuable type-strain genomes for metagenomic binning, comparative biology and taxonomic classification.</title>
        <authorList>
            <person name="Goeker M."/>
        </authorList>
    </citation>
    <scope>NUCLEOTIDE SEQUENCE [LARGE SCALE GENOMIC DNA]</scope>
    <source>
        <strain evidence="15 16">DSM 28579</strain>
    </source>
</reference>
<dbReference type="PIRSF" id="PIRSF000239">
    <property type="entry name" value="AHPC"/>
    <property type="match status" value="1"/>
</dbReference>
<dbReference type="GO" id="GO:0008379">
    <property type="term" value="F:thioredoxin peroxidase activity"/>
    <property type="evidence" value="ECO:0007669"/>
    <property type="project" value="TreeGrafter"/>
</dbReference>
<evidence type="ECO:0000256" key="10">
    <source>
        <dbReference type="ARBA" id="ARBA00038489"/>
    </source>
</evidence>
<keyword evidence="5" id="KW-0049">Antioxidant</keyword>
<evidence type="ECO:0000256" key="2">
    <source>
        <dbReference type="ARBA" id="ARBA00011245"/>
    </source>
</evidence>
<evidence type="ECO:0000256" key="6">
    <source>
        <dbReference type="ARBA" id="ARBA00023002"/>
    </source>
</evidence>
<comment type="similarity">
    <text evidence="10">Belongs to the peroxiredoxin family. BCP/PrxQ subfamily.</text>
</comment>
<dbReference type="Pfam" id="PF00578">
    <property type="entry name" value="AhpC-TSA"/>
    <property type="match status" value="1"/>
</dbReference>
<comment type="caution">
    <text evidence="15">The sequence shown here is derived from an EMBL/GenBank/DDBJ whole genome shotgun (WGS) entry which is preliminary data.</text>
</comment>
<evidence type="ECO:0000256" key="5">
    <source>
        <dbReference type="ARBA" id="ARBA00022862"/>
    </source>
</evidence>
<dbReference type="AlphaFoldDB" id="A0A7L4UNV9"/>
<evidence type="ECO:0000256" key="9">
    <source>
        <dbReference type="ARBA" id="ARBA00032824"/>
    </source>
</evidence>
<evidence type="ECO:0000313" key="15">
    <source>
        <dbReference type="EMBL" id="PVX50815.1"/>
    </source>
</evidence>
<dbReference type="InterPro" id="IPR024706">
    <property type="entry name" value="Peroxiredoxin_AhpC-typ"/>
</dbReference>
<keyword evidence="8" id="KW-0676">Redox-active center</keyword>
<feature type="active site" description="Cysteine sulfenic acid (-SOH) intermediate; for peroxidase activity" evidence="13">
    <location>
        <position position="46"/>
    </location>
</feature>
<accession>A0A7L4UNV9</accession>
<protein>
    <recommendedName>
        <fullName evidence="3">thioredoxin-dependent peroxiredoxin</fullName>
        <ecNumber evidence="3">1.11.1.24</ecNumber>
    </recommendedName>
    <alternativeName>
        <fullName evidence="9">Thioredoxin peroxidase</fullName>
    </alternativeName>
    <alternativeName>
        <fullName evidence="11">Thioredoxin-dependent peroxiredoxin Bcp</fullName>
    </alternativeName>
</protein>
<dbReference type="FunFam" id="3.40.30.10:FF:000007">
    <property type="entry name" value="Thioredoxin-dependent thiol peroxidase"/>
    <property type="match status" value="1"/>
</dbReference>
<organism evidence="15 16">
    <name type="scientific">Balneicella halophila</name>
    <dbReference type="NCBI Taxonomy" id="1537566"/>
    <lineage>
        <taxon>Bacteria</taxon>
        <taxon>Pseudomonadati</taxon>
        <taxon>Bacteroidota</taxon>
        <taxon>Bacteroidia</taxon>
        <taxon>Bacteroidales</taxon>
        <taxon>Balneicellaceae</taxon>
        <taxon>Balneicella</taxon>
    </lineage>
</organism>
<gene>
    <name evidence="15" type="ORF">C7377_1132</name>
</gene>
<dbReference type="GO" id="GO:0045454">
    <property type="term" value="P:cell redox homeostasis"/>
    <property type="evidence" value="ECO:0007669"/>
    <property type="project" value="TreeGrafter"/>
</dbReference>
<evidence type="ECO:0000313" key="16">
    <source>
        <dbReference type="Proteomes" id="UP000251835"/>
    </source>
</evidence>